<dbReference type="SMART" id="SM00671">
    <property type="entry name" value="SEL1"/>
    <property type="match status" value="7"/>
</dbReference>
<dbReference type="OrthoDB" id="5483576at2"/>
<reference evidence="10 13" key="2">
    <citation type="submission" date="2018-06" db="EMBL/GenBank/DDBJ databases">
        <authorList>
            <consortium name="Pathogen Informatics"/>
            <person name="Doyle S."/>
        </authorList>
    </citation>
    <scope>NUCLEOTIDE SEQUENCE [LARGE SCALE GENOMIC DNA]</scope>
    <source>
        <strain evidence="10 13">NCTC12714</strain>
    </source>
</reference>
<keyword evidence="5 10" id="KW-0378">Hydrolase</keyword>
<accession>A0A099TUF1</accession>
<sequence>MQATQNQIIMNNKNNAVVIMILVFGLFITIMQANTAILSNQSEKSTNNANTKPTSKSNNKLIKDCENGYINACISLAKNSKAYQDKIIAILKRSCQIEYQSCLILAEMYNTQSHIPQNLNMLNILNSKGVKHVQYNYIEDFIGFIDKVKDLNIPLDNKEALKYQEKAIPLIENACYSRANQDLQACLILSYFYEKAIAVPLNRPKANRLVESVLDSFMRECVINNKWACLALSQYRDYLAMINSEIPTIERECDEKDSTSCFRASLYYTQDFYIPMENGDSNSNPNTDFVKSAYFLKKGCSLESELCENGIFKIPYAKACIMDNDMEACTKVKSDKPEFLSLSCNDGNIASCYALRYLPQFEEKRRFIALAQRACKSGIVEACGELARRYKMGDNVSQNDDKALSFTQRACNWELKQGITISNNSYCYDTAYGYEVGDFVKQDINKAMELYNYSCSFDPNACARLARLYEIYKKQNQTAIKLYKYACDNGSNEARSCIKVANHYFTEASKGQDPIFNIVYAIEYSQKSNSIDRDYAADSLYQLGSIYALDNFIESNNMTKTKIIHPNPYTNYALAAKYFEESCIKGLFESCELYEQYGEKKQSELYQLCKAEDNKNTNSCYQLVLYDIIPSSKTKKNHNARKIMNNLLESCTKDLMPACAFVIRLSNIQEYEKHLNSKNIAENLPLQDKLCTVSKDKTYDMITLNNDMGIFCANIANYAYDNKDYLRFIRSLEGYDYNFIANTIPIQDVLDKLVLAYFETQQYAEMIKLYRYIYENGIPNSYYFLALAYQQGLGVTKDLDKAIEIYNLGIKNEEDSKQNLEFKEFALSYFGLSQSYEMGLGVPKDSYKSMELLRLSCPLNKRLDSHNTVAKACAILGKESTKEGDLEEAKEYYQRACDAKYDGDIIFCKNIKKPSQETKETYKFFLDFDEH</sequence>
<dbReference type="PANTHER" id="PTHR13891:SF1">
    <property type="entry name" value="CYTOCHROME C OXIDASE ASSEMBLY FACTOR 7"/>
    <property type="match status" value="1"/>
</dbReference>
<keyword evidence="9" id="KW-1133">Transmembrane helix</keyword>
<dbReference type="InterPro" id="IPR011990">
    <property type="entry name" value="TPR-like_helical_dom_sf"/>
</dbReference>
<keyword evidence="6" id="KW-0802">TPR repeat</keyword>
<dbReference type="Pfam" id="PF08238">
    <property type="entry name" value="Sel1"/>
    <property type="match status" value="6"/>
</dbReference>
<evidence type="ECO:0000313" key="11">
    <source>
        <dbReference type="EMBL" id="TLD98168.1"/>
    </source>
</evidence>
<evidence type="ECO:0000256" key="4">
    <source>
        <dbReference type="ARBA" id="ARBA00022737"/>
    </source>
</evidence>
<dbReference type="Gene3D" id="1.25.40.10">
    <property type="entry name" value="Tetratricopeptide repeat domain"/>
    <property type="match status" value="3"/>
</dbReference>
<dbReference type="EC" id="3.5.2.6" evidence="3"/>
<proteinExistence type="inferred from homology"/>
<organism evidence="10 13">
    <name type="scientific">Helicobacter muridarum</name>
    <dbReference type="NCBI Taxonomy" id="216"/>
    <lineage>
        <taxon>Bacteria</taxon>
        <taxon>Pseudomonadati</taxon>
        <taxon>Campylobacterota</taxon>
        <taxon>Epsilonproteobacteria</taxon>
        <taxon>Campylobacterales</taxon>
        <taxon>Helicobacteraceae</taxon>
        <taxon>Helicobacter</taxon>
    </lineage>
</organism>
<feature type="transmembrane region" description="Helical" evidence="9">
    <location>
        <begin position="16"/>
        <end position="38"/>
    </location>
</feature>
<comment type="similarity">
    <text evidence="2">Belongs to the hcp beta-lactamase family.</text>
</comment>
<dbReference type="InterPro" id="IPR006597">
    <property type="entry name" value="Sel1-like"/>
</dbReference>
<dbReference type="RefSeq" id="WP_034559667.1">
    <property type="nucleotide sequence ID" value="NZ_FZML01000036.1"/>
</dbReference>
<evidence type="ECO:0000256" key="8">
    <source>
        <dbReference type="ARBA" id="ARBA00023251"/>
    </source>
</evidence>
<dbReference type="STRING" id="216.LS73_10145"/>
<dbReference type="SUPFAM" id="SSF81901">
    <property type="entry name" value="HCP-like"/>
    <property type="match status" value="2"/>
</dbReference>
<dbReference type="EMBL" id="UGJE01000002">
    <property type="protein sequence ID" value="STQ85433.1"/>
    <property type="molecule type" value="Genomic_DNA"/>
</dbReference>
<dbReference type="Proteomes" id="UP000255139">
    <property type="component" value="Unassembled WGS sequence"/>
</dbReference>
<evidence type="ECO:0000256" key="3">
    <source>
        <dbReference type="ARBA" id="ARBA00012865"/>
    </source>
</evidence>
<evidence type="ECO:0000256" key="2">
    <source>
        <dbReference type="ARBA" id="ARBA00008486"/>
    </source>
</evidence>
<evidence type="ECO:0000256" key="6">
    <source>
        <dbReference type="ARBA" id="ARBA00022803"/>
    </source>
</evidence>
<keyword evidence="9" id="KW-0472">Membrane</keyword>
<reference evidence="11 12" key="1">
    <citation type="journal article" date="2014" name="Genome Announc.">
        <title>Draft genome sequences of eight enterohepatic helicobacter species isolated from both laboratory and wild rodents.</title>
        <authorList>
            <person name="Sheh A."/>
            <person name="Shen Z."/>
            <person name="Fox J.G."/>
        </authorList>
    </citation>
    <scope>NUCLEOTIDE SEQUENCE [LARGE SCALE GENOMIC DNA]</scope>
    <source>
        <strain evidence="11 12">ST1</strain>
    </source>
</reference>
<dbReference type="Proteomes" id="UP000029922">
    <property type="component" value="Unassembled WGS sequence"/>
</dbReference>
<gene>
    <name evidence="10" type="primary">hcpD_1</name>
    <name evidence="11" type="ORF">LS73_009315</name>
    <name evidence="10" type="ORF">NCTC12714_00218</name>
</gene>
<keyword evidence="8" id="KW-0046">Antibiotic resistance</keyword>
<comment type="catalytic activity">
    <reaction evidence="1">
        <text>a beta-lactam + H2O = a substituted beta-amino acid</text>
        <dbReference type="Rhea" id="RHEA:20401"/>
        <dbReference type="ChEBI" id="CHEBI:15377"/>
        <dbReference type="ChEBI" id="CHEBI:35627"/>
        <dbReference type="ChEBI" id="CHEBI:140347"/>
        <dbReference type="EC" id="3.5.2.6"/>
    </reaction>
</comment>
<dbReference type="PANTHER" id="PTHR13891">
    <property type="entry name" value="CYTOCHROME C OXIDASE ASSEMBLY FACTOR 7"/>
    <property type="match status" value="1"/>
</dbReference>
<dbReference type="EMBL" id="JRPD02000038">
    <property type="protein sequence ID" value="TLD98168.1"/>
    <property type="molecule type" value="Genomic_DNA"/>
</dbReference>
<keyword evidence="7" id="KW-1015">Disulfide bond</keyword>
<evidence type="ECO:0000313" key="13">
    <source>
        <dbReference type="Proteomes" id="UP000255139"/>
    </source>
</evidence>
<protein>
    <recommendedName>
        <fullName evidence="3">beta-lactamase</fullName>
        <ecNumber evidence="3">3.5.2.6</ecNumber>
    </recommendedName>
</protein>
<evidence type="ECO:0000313" key="12">
    <source>
        <dbReference type="Proteomes" id="UP000029922"/>
    </source>
</evidence>
<keyword evidence="9" id="KW-0812">Transmembrane</keyword>
<name>A0A099TUF1_9HELI</name>
<dbReference type="InterPro" id="IPR040239">
    <property type="entry name" value="HcpB-like"/>
</dbReference>
<evidence type="ECO:0000256" key="7">
    <source>
        <dbReference type="ARBA" id="ARBA00023157"/>
    </source>
</evidence>
<dbReference type="GO" id="GO:0046677">
    <property type="term" value="P:response to antibiotic"/>
    <property type="evidence" value="ECO:0007669"/>
    <property type="project" value="UniProtKB-KW"/>
</dbReference>
<keyword evidence="13" id="KW-1185">Reference proteome</keyword>
<evidence type="ECO:0000256" key="5">
    <source>
        <dbReference type="ARBA" id="ARBA00022801"/>
    </source>
</evidence>
<evidence type="ECO:0000256" key="9">
    <source>
        <dbReference type="SAM" id="Phobius"/>
    </source>
</evidence>
<evidence type="ECO:0000256" key="1">
    <source>
        <dbReference type="ARBA" id="ARBA00001526"/>
    </source>
</evidence>
<keyword evidence="4" id="KW-0677">Repeat</keyword>
<dbReference type="AlphaFoldDB" id="A0A099TUF1"/>
<evidence type="ECO:0000313" key="10">
    <source>
        <dbReference type="EMBL" id="STQ85433.1"/>
    </source>
</evidence>
<dbReference type="GO" id="GO:0008800">
    <property type="term" value="F:beta-lactamase activity"/>
    <property type="evidence" value="ECO:0007669"/>
    <property type="project" value="UniProtKB-EC"/>
</dbReference>